<dbReference type="Pfam" id="PF06114">
    <property type="entry name" value="Peptidase_M78"/>
    <property type="match status" value="1"/>
</dbReference>
<gene>
    <name evidence="2" type="ORF">MIT9_P0163</name>
</gene>
<dbReference type="AlphaFoldDB" id="A0AAU9C0L1"/>
<dbReference type="PANTHER" id="PTHR43236">
    <property type="entry name" value="ANTITOXIN HIGA1"/>
    <property type="match status" value="1"/>
</dbReference>
<dbReference type="RefSeq" id="WP_317705557.1">
    <property type="nucleotide sequence ID" value="NZ_AP024714.1"/>
</dbReference>
<sequence>MSLRVPVNPELLHWALRRSGRTPEGLSGRFKKLGDWLEGRLQPTLNQLEDFARATHTAIGYFFLPEPPEEALPIPDFRTLPAARNRPPSVDLLETIYLCQQRQSWYRDHARLQGEPPVAFIGSATLEDPPANVADHMRQQLDFDIEARRRMATWTEALREFIRLAEAAGVLVMVSGIVGSNTRRPLDVSEFRGFALADERAPLVFINGKDSKAAQMFTLAHELAHLWLGASGVSNSEARIAPDEQTERWCNAVAAELLAPLEAVQAALVEQEPLPDTLQRLARHFKVSTLVILRRLFDAGRIDRETLDATWQAELERLKRLVPAGPGGDFYNTLGAHVGKRLARAVIVSTLEGQTPFTDAFRLLGVRKSKTFYEEARRLGVEG</sequence>
<dbReference type="InterPro" id="IPR052345">
    <property type="entry name" value="Rad_response_metalloprotease"/>
</dbReference>
<dbReference type="Proteomes" id="UP001321825">
    <property type="component" value="Chromosome"/>
</dbReference>
<dbReference type="EMBL" id="AP024714">
    <property type="protein sequence ID" value="BCX80589.1"/>
    <property type="molecule type" value="Genomic_DNA"/>
</dbReference>
<feature type="domain" description="IrrE N-terminal-like" evidence="1">
    <location>
        <begin position="169"/>
        <end position="296"/>
    </location>
</feature>
<dbReference type="PANTHER" id="PTHR43236:SF2">
    <property type="entry name" value="BLL0069 PROTEIN"/>
    <property type="match status" value="1"/>
</dbReference>
<organism evidence="2 3">
    <name type="scientific">Methylomarinovum caldicuralii</name>
    <dbReference type="NCBI Taxonomy" id="438856"/>
    <lineage>
        <taxon>Bacteria</taxon>
        <taxon>Pseudomonadati</taxon>
        <taxon>Pseudomonadota</taxon>
        <taxon>Gammaproteobacteria</taxon>
        <taxon>Methylococcales</taxon>
        <taxon>Methylothermaceae</taxon>
        <taxon>Methylomarinovum</taxon>
    </lineage>
</organism>
<evidence type="ECO:0000313" key="3">
    <source>
        <dbReference type="Proteomes" id="UP001321825"/>
    </source>
</evidence>
<proteinExistence type="predicted"/>
<dbReference type="KEGG" id="mcau:MIT9_P0163"/>
<keyword evidence="3" id="KW-1185">Reference proteome</keyword>
<dbReference type="InterPro" id="IPR010359">
    <property type="entry name" value="IrrE_HExxH"/>
</dbReference>
<reference evidence="3" key="1">
    <citation type="journal article" date="2024" name="Int. J. Syst. Evol. Microbiol.">
        <title>Methylomarinovum tepidoasis sp. nov., a moderately thermophilic methanotroph of the family Methylothermaceae isolated from a deep-sea hydrothermal field.</title>
        <authorList>
            <person name="Hirayama H."/>
            <person name="Takaki Y."/>
            <person name="Abe M."/>
            <person name="Miyazaki M."/>
            <person name="Uematsu K."/>
            <person name="Matsui Y."/>
            <person name="Takai K."/>
        </authorList>
    </citation>
    <scope>NUCLEOTIDE SEQUENCE [LARGE SCALE GENOMIC DNA]</scope>
    <source>
        <strain evidence="3">IT-9</strain>
    </source>
</reference>
<dbReference type="Gene3D" id="1.10.10.2910">
    <property type="match status" value="1"/>
</dbReference>
<evidence type="ECO:0000313" key="2">
    <source>
        <dbReference type="EMBL" id="BCX80589.1"/>
    </source>
</evidence>
<name>A0AAU9C0L1_9GAMM</name>
<evidence type="ECO:0000259" key="1">
    <source>
        <dbReference type="Pfam" id="PF06114"/>
    </source>
</evidence>
<accession>A0AAU9C0L1</accession>
<protein>
    <recommendedName>
        <fullName evidence="1">IrrE N-terminal-like domain-containing protein</fullName>
    </recommendedName>
</protein>